<organism evidence="2 3">
    <name type="scientific">Artemisia annua</name>
    <name type="common">Sweet wormwood</name>
    <dbReference type="NCBI Taxonomy" id="35608"/>
    <lineage>
        <taxon>Eukaryota</taxon>
        <taxon>Viridiplantae</taxon>
        <taxon>Streptophyta</taxon>
        <taxon>Embryophyta</taxon>
        <taxon>Tracheophyta</taxon>
        <taxon>Spermatophyta</taxon>
        <taxon>Magnoliopsida</taxon>
        <taxon>eudicotyledons</taxon>
        <taxon>Gunneridae</taxon>
        <taxon>Pentapetalae</taxon>
        <taxon>asterids</taxon>
        <taxon>campanulids</taxon>
        <taxon>Asterales</taxon>
        <taxon>Asteraceae</taxon>
        <taxon>Asteroideae</taxon>
        <taxon>Anthemideae</taxon>
        <taxon>Artemisiinae</taxon>
        <taxon>Artemisia</taxon>
    </lineage>
</organism>
<keyword evidence="3" id="KW-1185">Reference proteome</keyword>
<proteinExistence type="predicted"/>
<feature type="compositionally biased region" description="Basic and acidic residues" evidence="1">
    <location>
        <begin position="102"/>
        <end position="116"/>
    </location>
</feature>
<dbReference type="Proteomes" id="UP000245207">
    <property type="component" value="Unassembled WGS sequence"/>
</dbReference>
<name>A0A2U1N9X1_ARTAN</name>
<dbReference type="EMBL" id="PKPP01003268">
    <property type="protein sequence ID" value="PWA70299.1"/>
    <property type="molecule type" value="Genomic_DNA"/>
</dbReference>
<dbReference type="GO" id="GO:0000070">
    <property type="term" value="P:mitotic sister chromatid segregation"/>
    <property type="evidence" value="ECO:0007669"/>
    <property type="project" value="TreeGrafter"/>
</dbReference>
<comment type="caution">
    <text evidence="2">The sequence shown here is derived from an EMBL/GenBank/DDBJ whole genome shotgun (WGS) entry which is preliminary data.</text>
</comment>
<feature type="region of interest" description="Disordered" evidence="1">
    <location>
        <begin position="246"/>
        <end position="280"/>
    </location>
</feature>
<evidence type="ECO:0000256" key="1">
    <source>
        <dbReference type="SAM" id="MobiDB-lite"/>
    </source>
</evidence>
<dbReference type="AlphaFoldDB" id="A0A2U1N9X1"/>
<protein>
    <submittedName>
        <fullName evidence="2">Armadillo-like helical</fullName>
    </submittedName>
</protein>
<sequence length="328" mass="35691">MYSMEITWTSAALKDELTTKKLVCLFSSANSGHAQASVCNIVATVHPEAAGALRQECMALVTRCIASVCNIVATVHPEAAGALHKECITLVTRCTGLSNNKEKQVQVREVPQERREKPAKHATKDSGKSKRTSGKKSSDAKSSFYEDYIVSVGIAWQLKDLLTHSNTQKAVLGCKSLEYAFHALKDELTTKKLVCLFSSANSGHAQASVCNIVATVHPEAAGALRQECMALVTRCIGLSDNKEKQVQVREVPQERREKPAKHATKDSGKSKRTSGKKSSDAKSSFYEDYIVSVGIAWQLKDLLTHSNTQKAVLGCKSLESAFHALKVL</sequence>
<dbReference type="STRING" id="35608.A0A2U1N9X1"/>
<evidence type="ECO:0000313" key="3">
    <source>
        <dbReference type="Proteomes" id="UP000245207"/>
    </source>
</evidence>
<reference evidence="2 3" key="1">
    <citation type="journal article" date="2018" name="Mol. Plant">
        <title>The genome of Artemisia annua provides insight into the evolution of Asteraceae family and artemisinin biosynthesis.</title>
        <authorList>
            <person name="Shen Q."/>
            <person name="Zhang L."/>
            <person name="Liao Z."/>
            <person name="Wang S."/>
            <person name="Yan T."/>
            <person name="Shi P."/>
            <person name="Liu M."/>
            <person name="Fu X."/>
            <person name="Pan Q."/>
            <person name="Wang Y."/>
            <person name="Lv Z."/>
            <person name="Lu X."/>
            <person name="Zhang F."/>
            <person name="Jiang W."/>
            <person name="Ma Y."/>
            <person name="Chen M."/>
            <person name="Hao X."/>
            <person name="Li L."/>
            <person name="Tang Y."/>
            <person name="Lv G."/>
            <person name="Zhou Y."/>
            <person name="Sun X."/>
            <person name="Brodelius P.E."/>
            <person name="Rose J.K.C."/>
            <person name="Tang K."/>
        </authorList>
    </citation>
    <scope>NUCLEOTIDE SEQUENCE [LARGE SCALE GENOMIC DNA]</scope>
    <source>
        <strain evidence="3">cv. Huhao1</strain>
        <tissue evidence="2">Leaf</tissue>
    </source>
</reference>
<dbReference type="PANTHER" id="PTHR16199">
    <property type="entry name" value="CONDENSIN-2 COMPLEX SUBUNIT G2"/>
    <property type="match status" value="1"/>
</dbReference>
<dbReference type="GO" id="GO:0005634">
    <property type="term" value="C:nucleus"/>
    <property type="evidence" value="ECO:0007669"/>
    <property type="project" value="TreeGrafter"/>
</dbReference>
<dbReference type="GO" id="GO:0000796">
    <property type="term" value="C:condensin complex"/>
    <property type="evidence" value="ECO:0007669"/>
    <property type="project" value="TreeGrafter"/>
</dbReference>
<accession>A0A2U1N9X1</accession>
<dbReference type="PANTHER" id="PTHR16199:SF4">
    <property type="entry name" value="CONDENSIN-2 COMPLEX SUBUNIT G2"/>
    <property type="match status" value="1"/>
</dbReference>
<dbReference type="OrthoDB" id="10062843at2759"/>
<feature type="compositionally biased region" description="Basic and acidic residues" evidence="1">
    <location>
        <begin position="246"/>
        <end position="257"/>
    </location>
</feature>
<feature type="region of interest" description="Disordered" evidence="1">
    <location>
        <begin position="102"/>
        <end position="139"/>
    </location>
</feature>
<evidence type="ECO:0000313" key="2">
    <source>
        <dbReference type="EMBL" id="PWA70299.1"/>
    </source>
</evidence>
<gene>
    <name evidence="2" type="ORF">CTI12_AA290750</name>
</gene>